<feature type="transmembrane region" description="Helical" evidence="1">
    <location>
        <begin position="170"/>
        <end position="191"/>
    </location>
</feature>
<evidence type="ECO:0000313" key="3">
    <source>
        <dbReference type="Proteomes" id="UP000054011"/>
    </source>
</evidence>
<keyword evidence="1" id="KW-1133">Transmembrane helix</keyword>
<feature type="transmembrane region" description="Helical" evidence="1">
    <location>
        <begin position="203"/>
        <end position="222"/>
    </location>
</feature>
<name>A0A100Y7B7_9ACTN</name>
<comment type="caution">
    <text evidence="2">The sequence shown here is derived from an EMBL/GenBank/DDBJ whole genome shotgun (WGS) entry which is preliminary data.</text>
</comment>
<feature type="transmembrane region" description="Helical" evidence="1">
    <location>
        <begin position="142"/>
        <end position="164"/>
    </location>
</feature>
<organism evidence="2 3">
    <name type="scientific">Streptomyces kanasensis</name>
    <dbReference type="NCBI Taxonomy" id="936756"/>
    <lineage>
        <taxon>Bacteria</taxon>
        <taxon>Bacillati</taxon>
        <taxon>Actinomycetota</taxon>
        <taxon>Actinomycetes</taxon>
        <taxon>Kitasatosporales</taxon>
        <taxon>Streptomycetaceae</taxon>
        <taxon>Streptomyces</taxon>
    </lineage>
</organism>
<dbReference type="Proteomes" id="UP000054011">
    <property type="component" value="Unassembled WGS sequence"/>
</dbReference>
<dbReference type="AlphaFoldDB" id="A0A100Y7B7"/>
<dbReference type="OrthoDB" id="4061523at2"/>
<keyword evidence="1" id="KW-0472">Membrane</keyword>
<protein>
    <submittedName>
        <fullName evidence="2">Uncharacterized protein</fullName>
    </submittedName>
</protein>
<evidence type="ECO:0000256" key="1">
    <source>
        <dbReference type="SAM" id="Phobius"/>
    </source>
</evidence>
<dbReference type="EMBL" id="LNSV01000017">
    <property type="protein sequence ID" value="KUH39017.1"/>
    <property type="molecule type" value="Genomic_DNA"/>
</dbReference>
<dbReference type="RefSeq" id="WP_058941698.1">
    <property type="nucleotide sequence ID" value="NZ_LNSV01000017.1"/>
</dbReference>
<evidence type="ECO:0000313" key="2">
    <source>
        <dbReference type="EMBL" id="KUH39017.1"/>
    </source>
</evidence>
<sequence>MEKGPKVVVQPPDSRGLRAISVGGTTVGSAWSLRGLRKVLRSVGHPKDLDVRDRRFVQWRGGGSEVWPDRTWRRRIGGGFLVIGLLGSMVLLAVIGIPDAFGALTFAQRMAGFAFVLFGAVEGVAALAALDFRGKRRFRYTGAVVLLGVLIALATHSLLLFMWFQEREYTPYLLMYLPLWFWSVWALQALVREGAWKGLPHPQRFAAGVAATALLATVNLAYSAVYQPSATPVLLRLTARFGKPVHDPVRPIVHLPVRLHAKNIGKVAARVINDEYSLYGYAAEFTAKRKGGLKERREALEFGEDVSLHTGVSDARTLGAGRFVGPGSWFEPGDEHTKERVLHLPEDAGYDWLEVAFGMEIMRMDRGRIDEEFYVPHHSWKKEEGTLHCLPEVCGDTLIHRGRLRHNNNVLNVTRRPVYVTASWTLDPEWSYTHTFLSSSPDFTPEDEAAAAAADKESAREIERYGIFYTHTSAVTPFRALLAPRAKRG</sequence>
<proteinExistence type="predicted"/>
<feature type="transmembrane region" description="Helical" evidence="1">
    <location>
        <begin position="80"/>
        <end position="98"/>
    </location>
</feature>
<keyword evidence="1" id="KW-0812">Transmembrane</keyword>
<accession>A0A100Y7B7</accession>
<gene>
    <name evidence="2" type="ORF">ATE80_09355</name>
</gene>
<feature type="transmembrane region" description="Helical" evidence="1">
    <location>
        <begin position="110"/>
        <end position="130"/>
    </location>
</feature>
<keyword evidence="3" id="KW-1185">Reference proteome</keyword>
<reference evidence="2 3" key="1">
    <citation type="submission" date="2015-11" db="EMBL/GenBank/DDBJ databases">
        <title>Genome-wide analysis reveals the secondary metabolome in Streptomyces kanasensis ZX01.</title>
        <authorList>
            <person name="Zhang G."/>
            <person name="Han L."/>
            <person name="Feng J."/>
            <person name="Zhang X."/>
        </authorList>
    </citation>
    <scope>NUCLEOTIDE SEQUENCE [LARGE SCALE GENOMIC DNA]</scope>
    <source>
        <strain evidence="2 3">ZX01</strain>
    </source>
</reference>